<feature type="signal peptide" evidence="1">
    <location>
        <begin position="1"/>
        <end position="22"/>
    </location>
</feature>
<dbReference type="AlphaFoldDB" id="J1I9P6"/>
<gene>
    <name evidence="2" type="ORF">SapgrDRAFT_3533</name>
</gene>
<keyword evidence="1" id="KW-0732">Signal</keyword>
<accession>J1I9P6</accession>
<dbReference type="HOGENOM" id="CLU_1093687_0_0_10"/>
<evidence type="ECO:0000313" key="3">
    <source>
        <dbReference type="Proteomes" id="UP000005113"/>
    </source>
</evidence>
<sequence length="254" mass="29448">MSKFIYFCSMLLVLHTSCSSEAGDYSSKCLSALDSLTMKSEYLSSEPIDTSCFCRGVHSAIEDSSYNYYLLLNYGDIGPSTCLTDLLEDNGIQYFSVYPEQPEIQECIDFYCIGYMHQIRDRLLKEKGISVDSLEILSSKRETKYHSVDDVFREIENRLQTKRTKDKITVVLDTSDWSRNYNAINYYFERHISSTETLVVDTIATTTNLLASGVDIDLEQKMRLFFYIDFNSFKDDEYCGFVRSAYRFLVLKDY</sequence>
<organism evidence="2 3">
    <name type="scientific">Saprospira grandis DSM 2844</name>
    <dbReference type="NCBI Taxonomy" id="694433"/>
    <lineage>
        <taxon>Bacteria</taxon>
        <taxon>Pseudomonadati</taxon>
        <taxon>Bacteroidota</taxon>
        <taxon>Saprospiria</taxon>
        <taxon>Saprospirales</taxon>
        <taxon>Saprospiraceae</taxon>
        <taxon>Saprospira</taxon>
    </lineage>
</organism>
<dbReference type="RefSeq" id="WP_002661225.1">
    <property type="nucleotide sequence ID" value="NZ_JH719942.1"/>
</dbReference>
<dbReference type="EMBL" id="JH719942">
    <property type="protein sequence ID" value="EJF55168.1"/>
    <property type="molecule type" value="Genomic_DNA"/>
</dbReference>
<feature type="chain" id="PRO_5003743838" evidence="1">
    <location>
        <begin position="23"/>
        <end position="254"/>
    </location>
</feature>
<evidence type="ECO:0000256" key="1">
    <source>
        <dbReference type="SAM" id="SignalP"/>
    </source>
</evidence>
<name>J1I9P6_9BACT</name>
<reference evidence="3" key="1">
    <citation type="journal article" date="2012" name="Stand. Genomic Sci.">
        <title>Permanent draft genome sequence of the gliding predator Saprospira grandis strain Sa g1 (= HR1).</title>
        <authorList>
            <person name="Mavromatis K."/>
            <person name="Chertkov O."/>
            <person name="Lapidus A."/>
            <person name="Nolan M."/>
            <person name="Lucas S."/>
            <person name="Tice H."/>
            <person name="Del Rio T.G."/>
            <person name="Cheng J.F."/>
            <person name="Han C."/>
            <person name="Tapia R."/>
            <person name="Bruce D."/>
            <person name="Goodwin L.A."/>
            <person name="Pitluck S."/>
            <person name="Huntemann M."/>
            <person name="Liolios K."/>
            <person name="Pagani I."/>
            <person name="Ivanova N."/>
            <person name="Mikhailova N."/>
            <person name="Pati A."/>
            <person name="Chen A."/>
            <person name="Palaniappan K."/>
            <person name="Land M."/>
            <person name="Brambilla E.M."/>
            <person name="Rohde M."/>
            <person name="Spring S."/>
            <person name="Goker M."/>
            <person name="Detter J.C."/>
            <person name="Bristow J."/>
            <person name="Eisen J.A."/>
            <person name="Markowitz V."/>
            <person name="Hugenholtz P."/>
            <person name="Kyrpides N.C."/>
            <person name="Klenk H.P."/>
            <person name="Woyke T."/>
        </authorList>
    </citation>
    <scope>NUCLEOTIDE SEQUENCE [LARGE SCALE GENOMIC DNA]</scope>
    <source>
        <strain evidence="3">DSM 2844</strain>
    </source>
</reference>
<dbReference type="Proteomes" id="UP000005113">
    <property type="component" value="Unassembled WGS sequence"/>
</dbReference>
<protein>
    <submittedName>
        <fullName evidence="2">Uncharacterized protein</fullName>
    </submittedName>
</protein>
<evidence type="ECO:0000313" key="2">
    <source>
        <dbReference type="EMBL" id="EJF55168.1"/>
    </source>
</evidence>
<proteinExistence type="predicted"/>